<keyword evidence="3" id="KW-1185">Reference proteome</keyword>
<dbReference type="Proteomes" id="UP000318594">
    <property type="component" value="Chromosome"/>
</dbReference>
<accession>A0ABM7H112</accession>
<sequence length="87" mass="9569">MGPAGSLSGDARTFSHGAPHHDTTHRDSRERFHSDPDRYRFPGKYEAHEASCDGTLRTRVPFMTHAQLDVSPCVRSARAQPPATLPG</sequence>
<name>A0ABM7H112_CUTAC</name>
<evidence type="ECO:0000313" key="2">
    <source>
        <dbReference type="EMBL" id="BBK85126.1"/>
    </source>
</evidence>
<evidence type="ECO:0000256" key="1">
    <source>
        <dbReference type="SAM" id="MobiDB-lite"/>
    </source>
</evidence>
<evidence type="ECO:0000313" key="3">
    <source>
        <dbReference type="Proteomes" id="UP000318594"/>
    </source>
</evidence>
<dbReference type="EMBL" id="AP019723">
    <property type="protein sequence ID" value="BBK85126.1"/>
    <property type="molecule type" value="Genomic_DNA"/>
</dbReference>
<protein>
    <submittedName>
        <fullName evidence="2">Uncharacterized protein</fullName>
    </submittedName>
</protein>
<organism evidence="2 3">
    <name type="scientific">Cutibacterium acnes subsp. acnes</name>
    <dbReference type="NCBI Taxonomy" id="1734925"/>
    <lineage>
        <taxon>Bacteria</taxon>
        <taxon>Bacillati</taxon>
        <taxon>Actinomycetota</taxon>
        <taxon>Actinomycetes</taxon>
        <taxon>Propionibacteriales</taxon>
        <taxon>Propionibacteriaceae</taxon>
        <taxon>Cutibacterium</taxon>
    </lineage>
</organism>
<reference evidence="2 3" key="1">
    <citation type="submission" date="2019-06" db="EMBL/GenBank/DDBJ databases">
        <title>Complete genome sequence of Cutibacterium acnes subsp. acnes NBRC 107605.</title>
        <authorList>
            <person name="Miura T."/>
            <person name="Furukawa M."/>
            <person name="Shimamura M."/>
            <person name="Ohyama Y."/>
            <person name="Yamazoe A."/>
            <person name="Kawasaki H."/>
        </authorList>
    </citation>
    <scope>NUCLEOTIDE SEQUENCE [LARGE SCALE GENOMIC DNA]</scope>
    <source>
        <strain evidence="2 3">NBRC 107605</strain>
    </source>
</reference>
<feature type="compositionally biased region" description="Basic and acidic residues" evidence="1">
    <location>
        <begin position="19"/>
        <end position="42"/>
    </location>
</feature>
<proteinExistence type="predicted"/>
<gene>
    <name evidence="2" type="ORF">CacPP4_17410</name>
</gene>
<feature type="region of interest" description="Disordered" evidence="1">
    <location>
        <begin position="1"/>
        <end position="42"/>
    </location>
</feature>